<keyword evidence="3 8" id="KW-0808">Transferase</keyword>
<dbReference type="Gene3D" id="1.20.120.1320">
    <property type="entry name" value="Aspartokinase, catalytic domain"/>
    <property type="match status" value="1"/>
</dbReference>
<evidence type="ECO:0000256" key="6">
    <source>
        <dbReference type="ARBA" id="ARBA00022840"/>
    </source>
</evidence>
<dbReference type="EC" id="2.7.2.4" evidence="8"/>
<evidence type="ECO:0000256" key="8">
    <source>
        <dbReference type="RuleBase" id="RU003448"/>
    </source>
</evidence>
<dbReference type="CDD" id="cd04243">
    <property type="entry name" value="AAK_AK-HSDH-like"/>
    <property type="match status" value="1"/>
</dbReference>
<dbReference type="InterPro" id="IPR001341">
    <property type="entry name" value="Asp_kinase"/>
</dbReference>
<dbReference type="PANTHER" id="PTHR21499:SF59">
    <property type="entry name" value="ASPARTOKINASE"/>
    <property type="match status" value="1"/>
</dbReference>
<keyword evidence="4" id="KW-0547">Nucleotide-binding</keyword>
<comment type="pathway">
    <text evidence="9">Amino-acid biosynthesis; L-methionine biosynthesis via de novo pathway; L-homoserine from L-aspartate: step 1/3.</text>
</comment>
<dbReference type="Gene3D" id="3.30.70.260">
    <property type="match status" value="1"/>
</dbReference>
<evidence type="ECO:0000256" key="3">
    <source>
        <dbReference type="ARBA" id="ARBA00022679"/>
    </source>
</evidence>
<keyword evidence="9" id="KW-0028">Amino-acid biosynthesis</keyword>
<dbReference type="UniPathway" id="UPA00034">
    <property type="reaction ID" value="UER00015"/>
</dbReference>
<evidence type="ECO:0000256" key="7">
    <source>
        <dbReference type="ARBA" id="ARBA00047872"/>
    </source>
</evidence>
<dbReference type="OrthoDB" id="9799110at2"/>
<reference evidence="12" key="1">
    <citation type="submission" date="2016-11" db="EMBL/GenBank/DDBJ databases">
        <authorList>
            <person name="Varghese N."/>
            <person name="Submissions S."/>
        </authorList>
    </citation>
    <scope>NUCLEOTIDE SEQUENCE [LARGE SCALE GENOMIC DNA]</scope>
    <source>
        <strain evidence="12">DSM 16990</strain>
    </source>
</reference>
<evidence type="ECO:0000256" key="2">
    <source>
        <dbReference type="ARBA" id="ARBA00010122"/>
    </source>
</evidence>
<dbReference type="Pfam" id="PF00696">
    <property type="entry name" value="AA_kinase"/>
    <property type="match status" value="1"/>
</dbReference>
<comment type="pathway">
    <text evidence="1 9">Amino-acid biosynthesis; L-lysine biosynthesis via DAP pathway; (S)-tetrahydrodipicolinate from L-aspartate: step 1/4.</text>
</comment>
<dbReference type="GO" id="GO:0009089">
    <property type="term" value="P:lysine biosynthetic process via diaminopimelate"/>
    <property type="evidence" value="ECO:0007669"/>
    <property type="project" value="UniProtKB-UniPathway"/>
</dbReference>
<evidence type="ECO:0000256" key="4">
    <source>
        <dbReference type="ARBA" id="ARBA00022741"/>
    </source>
</evidence>
<dbReference type="RefSeq" id="WP_073231620.1">
    <property type="nucleotide sequence ID" value="NZ_FQUQ01000002.1"/>
</dbReference>
<dbReference type="PANTHER" id="PTHR21499">
    <property type="entry name" value="ASPARTATE KINASE"/>
    <property type="match status" value="1"/>
</dbReference>
<dbReference type="STRING" id="288992.SAMN04488522_1021352"/>
<comment type="catalytic activity">
    <reaction evidence="7 8">
        <text>L-aspartate + ATP = 4-phospho-L-aspartate + ADP</text>
        <dbReference type="Rhea" id="RHEA:23776"/>
        <dbReference type="ChEBI" id="CHEBI:29991"/>
        <dbReference type="ChEBI" id="CHEBI:30616"/>
        <dbReference type="ChEBI" id="CHEBI:57535"/>
        <dbReference type="ChEBI" id="CHEBI:456216"/>
        <dbReference type="EC" id="2.7.2.4"/>
    </reaction>
</comment>
<organism evidence="11 12">
    <name type="scientific">Pedobacter caeni</name>
    <dbReference type="NCBI Taxonomy" id="288992"/>
    <lineage>
        <taxon>Bacteria</taxon>
        <taxon>Pseudomonadati</taxon>
        <taxon>Bacteroidota</taxon>
        <taxon>Sphingobacteriia</taxon>
        <taxon>Sphingobacteriales</taxon>
        <taxon>Sphingobacteriaceae</taxon>
        <taxon>Pedobacter</taxon>
    </lineage>
</organism>
<evidence type="ECO:0000256" key="1">
    <source>
        <dbReference type="ARBA" id="ARBA00004766"/>
    </source>
</evidence>
<evidence type="ECO:0000256" key="9">
    <source>
        <dbReference type="RuleBase" id="RU004249"/>
    </source>
</evidence>
<name>A0A1M5BTV1_9SPHI</name>
<gene>
    <name evidence="11" type="ORF">SAMN04488522_1021352</name>
</gene>
<dbReference type="GO" id="GO:0009090">
    <property type="term" value="P:homoserine biosynthetic process"/>
    <property type="evidence" value="ECO:0007669"/>
    <property type="project" value="TreeGrafter"/>
</dbReference>
<keyword evidence="6" id="KW-0067">ATP-binding</keyword>
<dbReference type="InterPro" id="IPR001048">
    <property type="entry name" value="Asp/Glu/Uridylate_kinase"/>
</dbReference>
<dbReference type="InterPro" id="IPR042199">
    <property type="entry name" value="AsparK_Bifunc_asparK/hSer_DH"/>
</dbReference>
<dbReference type="UniPathway" id="UPA00050">
    <property type="reaction ID" value="UER00461"/>
</dbReference>
<evidence type="ECO:0000313" key="12">
    <source>
        <dbReference type="Proteomes" id="UP000184287"/>
    </source>
</evidence>
<dbReference type="Gene3D" id="3.40.1160.10">
    <property type="entry name" value="Acetylglutamate kinase-like"/>
    <property type="match status" value="1"/>
</dbReference>
<accession>A0A1M5BTV1</accession>
<dbReference type="Proteomes" id="UP000184287">
    <property type="component" value="Unassembled WGS sequence"/>
</dbReference>
<dbReference type="EMBL" id="FQUQ01000002">
    <property type="protein sequence ID" value="SHF45850.1"/>
    <property type="molecule type" value="Genomic_DNA"/>
</dbReference>
<dbReference type="GO" id="GO:0009088">
    <property type="term" value="P:threonine biosynthetic process"/>
    <property type="evidence" value="ECO:0007669"/>
    <property type="project" value="UniProtKB-UniPathway"/>
</dbReference>
<dbReference type="GO" id="GO:0005829">
    <property type="term" value="C:cytosol"/>
    <property type="evidence" value="ECO:0007669"/>
    <property type="project" value="TreeGrafter"/>
</dbReference>
<evidence type="ECO:0000259" key="10">
    <source>
        <dbReference type="Pfam" id="PF00696"/>
    </source>
</evidence>
<dbReference type="GO" id="GO:0005524">
    <property type="term" value="F:ATP binding"/>
    <property type="evidence" value="ECO:0007669"/>
    <property type="project" value="UniProtKB-KW"/>
</dbReference>
<dbReference type="NCBIfam" id="TIGR00657">
    <property type="entry name" value="asp_kinases"/>
    <property type="match status" value="1"/>
</dbReference>
<dbReference type="InterPro" id="IPR036393">
    <property type="entry name" value="AceGlu_kinase-like_sf"/>
</dbReference>
<evidence type="ECO:0000256" key="5">
    <source>
        <dbReference type="ARBA" id="ARBA00022777"/>
    </source>
</evidence>
<feature type="domain" description="Aspartate/glutamate/uridylate kinase" evidence="10">
    <location>
        <begin position="2"/>
        <end position="281"/>
    </location>
</feature>
<evidence type="ECO:0000313" key="11">
    <source>
        <dbReference type="EMBL" id="SHF45850.1"/>
    </source>
</evidence>
<dbReference type="UniPathway" id="UPA00051">
    <property type="reaction ID" value="UER00462"/>
</dbReference>
<dbReference type="GO" id="GO:0004072">
    <property type="term" value="F:aspartate kinase activity"/>
    <property type="evidence" value="ECO:0007669"/>
    <property type="project" value="UniProtKB-EC"/>
</dbReference>
<comment type="similarity">
    <text evidence="2 8">Belongs to the aspartokinase family.</text>
</comment>
<keyword evidence="5 8" id="KW-0418">Kinase</keyword>
<dbReference type="SUPFAM" id="SSF53633">
    <property type="entry name" value="Carbamate kinase-like"/>
    <property type="match status" value="1"/>
</dbReference>
<protein>
    <recommendedName>
        <fullName evidence="8">Aspartokinase</fullName>
        <ecNumber evidence="8">2.7.2.4</ecNumber>
    </recommendedName>
</protein>
<proteinExistence type="inferred from homology"/>
<dbReference type="InterPro" id="IPR045865">
    <property type="entry name" value="ACT-like_dom_sf"/>
</dbReference>
<dbReference type="SUPFAM" id="SSF55021">
    <property type="entry name" value="ACT-like"/>
    <property type="match status" value="1"/>
</dbReference>
<keyword evidence="12" id="KW-1185">Reference proteome</keyword>
<dbReference type="AlphaFoldDB" id="A0A1M5BTV1"/>
<comment type="pathway">
    <text evidence="9">Amino-acid biosynthesis; L-threonine biosynthesis; L-threonine from L-aspartate: step 1/5.</text>
</comment>
<sequence>MLVFKFGGASVKDAEGVINLAQIVKRYPKEKLLIVVSAMGKMTNKLEALTRAYLHGEEEETHQLFEEVKAYHFGILEKLFPDHHHPVYNDIANSFVEIDWLIEEEATDAPDYIYDQIVSIGEIVSTKIVAAYLNLDGSNTKWLDARNFIQTDNNYREGNVNWERTEEEIQDNLAPVLEYQIGVTQGFIGGTSENFTTTLGREGSDYSAAIFASCLNAESLTIWKDVPGVLNADPKWFDETERIPQLSYHDAIELAYYGATVIHPKTIKPIQNKNIPLYVRSFLHPEAEGTDITAAENQLPVPSFIFKVQQVLISIFPKDFSFIIEENLSDIFSLFHKHKVKINTMLNSAISFSVSIDEDAEKLQKLIEELSVHYKVKYNTGLELVTIRYYNQQTIDRVTVNKNILLEVKSRHTCQIVMKDQATAS</sequence>